<keyword evidence="2 8" id="KW-0328">Glycosyltransferase</keyword>
<comment type="subcellular location">
    <subcellularLocation>
        <location evidence="1">Membrane</location>
        <topology evidence="1">Multi-pass membrane protein</topology>
    </subcellularLocation>
</comment>
<feature type="transmembrane region" description="Helical" evidence="7">
    <location>
        <begin position="160"/>
        <end position="180"/>
    </location>
</feature>
<evidence type="ECO:0000256" key="2">
    <source>
        <dbReference type="ARBA" id="ARBA00022676"/>
    </source>
</evidence>
<dbReference type="Pfam" id="PF13641">
    <property type="entry name" value="Glyco_tranf_2_3"/>
    <property type="match status" value="1"/>
</dbReference>
<dbReference type="EMBL" id="JAUCMN010000008">
    <property type="protein sequence ID" value="MDM7892409.1"/>
    <property type="molecule type" value="Genomic_DNA"/>
</dbReference>
<feature type="transmembrane region" description="Helical" evidence="7">
    <location>
        <begin position="462"/>
        <end position="489"/>
    </location>
</feature>
<dbReference type="Gene3D" id="3.90.550.10">
    <property type="entry name" value="Spore Coat Polysaccharide Biosynthesis Protein SpsA, Chain A"/>
    <property type="match status" value="1"/>
</dbReference>
<evidence type="ECO:0000256" key="7">
    <source>
        <dbReference type="SAM" id="Phobius"/>
    </source>
</evidence>
<protein>
    <submittedName>
        <fullName evidence="8">Glycosyltransferase</fullName>
        <ecNumber evidence="8">2.4.-.-</ecNumber>
    </submittedName>
</protein>
<gene>
    <name evidence="8" type="ORF">QUG93_11995</name>
</gene>
<accession>A0ABT7TUC2</accession>
<organism evidence="8 9">
    <name type="scientific">Curtobacterium caseinilyticum</name>
    <dbReference type="NCBI Taxonomy" id="3055137"/>
    <lineage>
        <taxon>Bacteria</taxon>
        <taxon>Bacillati</taxon>
        <taxon>Actinomycetota</taxon>
        <taxon>Actinomycetes</taxon>
        <taxon>Micrococcales</taxon>
        <taxon>Microbacteriaceae</taxon>
        <taxon>Curtobacterium</taxon>
    </lineage>
</organism>
<evidence type="ECO:0000313" key="8">
    <source>
        <dbReference type="EMBL" id="MDM7892409.1"/>
    </source>
</evidence>
<dbReference type="GO" id="GO:0016757">
    <property type="term" value="F:glycosyltransferase activity"/>
    <property type="evidence" value="ECO:0007669"/>
    <property type="project" value="UniProtKB-KW"/>
</dbReference>
<dbReference type="PANTHER" id="PTHR43867">
    <property type="entry name" value="CELLULOSE SYNTHASE CATALYTIC SUBUNIT A [UDP-FORMING]"/>
    <property type="match status" value="1"/>
</dbReference>
<evidence type="ECO:0000256" key="4">
    <source>
        <dbReference type="ARBA" id="ARBA00022692"/>
    </source>
</evidence>
<keyword evidence="5 7" id="KW-1133">Transmembrane helix</keyword>
<keyword evidence="4 7" id="KW-0812">Transmembrane</keyword>
<feature type="transmembrane region" description="Helical" evidence="7">
    <location>
        <begin position="138"/>
        <end position="154"/>
    </location>
</feature>
<dbReference type="SUPFAM" id="SSF53448">
    <property type="entry name" value="Nucleotide-diphospho-sugar transferases"/>
    <property type="match status" value="1"/>
</dbReference>
<evidence type="ECO:0000256" key="3">
    <source>
        <dbReference type="ARBA" id="ARBA00022679"/>
    </source>
</evidence>
<evidence type="ECO:0000256" key="1">
    <source>
        <dbReference type="ARBA" id="ARBA00004141"/>
    </source>
</evidence>
<reference evidence="8 9" key="1">
    <citation type="submission" date="2023-06" db="EMBL/GenBank/DDBJ databases">
        <authorList>
            <person name="Feng G."/>
            <person name="Li J."/>
            <person name="Zhu H."/>
        </authorList>
    </citation>
    <scope>NUCLEOTIDE SEQUENCE [LARGE SCALE GENOMIC DNA]</scope>
    <source>
        <strain evidence="8 9">RHCKG28</strain>
    </source>
</reference>
<dbReference type="RefSeq" id="WP_289474166.1">
    <property type="nucleotide sequence ID" value="NZ_JAUCMN010000008.1"/>
</dbReference>
<evidence type="ECO:0000256" key="5">
    <source>
        <dbReference type="ARBA" id="ARBA00022989"/>
    </source>
</evidence>
<keyword evidence="9" id="KW-1185">Reference proteome</keyword>
<keyword evidence="3 8" id="KW-0808">Transferase</keyword>
<dbReference type="PANTHER" id="PTHR43867:SF2">
    <property type="entry name" value="CELLULOSE SYNTHASE CATALYTIC SUBUNIT A [UDP-FORMING]"/>
    <property type="match status" value="1"/>
</dbReference>
<name>A0ABT7TUC2_9MICO</name>
<feature type="transmembrane region" description="Helical" evidence="7">
    <location>
        <begin position="501"/>
        <end position="521"/>
    </location>
</feature>
<dbReference type="InterPro" id="IPR050321">
    <property type="entry name" value="Glycosyltr_2/OpgH_subfam"/>
</dbReference>
<keyword evidence="6 7" id="KW-0472">Membrane</keyword>
<dbReference type="InterPro" id="IPR029044">
    <property type="entry name" value="Nucleotide-diphossugar_trans"/>
</dbReference>
<comment type="caution">
    <text evidence="8">The sequence shown here is derived from an EMBL/GenBank/DDBJ whole genome shotgun (WGS) entry which is preliminary data.</text>
</comment>
<evidence type="ECO:0000313" key="9">
    <source>
        <dbReference type="Proteomes" id="UP001236404"/>
    </source>
</evidence>
<dbReference type="EC" id="2.4.-.-" evidence="8"/>
<sequence length="577" mass="63659">MTTVEPLPVDVTSDRAGVGTADALVLRQGRHRGEESDWRPPHRCSVQRHVDEGWVASARLREGVLVLTSGRSDPEVLRAALTEEFGEPVVLRTASEADVRQRIAYELEEEVADLAAHGLARTNPALSAKTVLSRGQQIGGAVALLVVAVCLVLAPGSTVAVATAVLSLGFLAGILFKFWVSMVGARFDLVEQVSVEDVAALDDEVLPTYTVLVPVFREANIVHDLVRNLEVLDWPKDRLEVLVLVEAEDHETRQAVLDAEPPAWMRIVIVPPGSPQTKPRACNVGLAIAQGEYVVIYDAEDRPDPDQLKKVFLTFDRAGDDTVCVQAALSYFNADENALTRMFTLEYSYWFDYMLAGLDARQLPIPLGGTSNHFRTDLLRELGGWDPYNVTEDADLGIRASAVGYRVAVVNSTTMEEANTSIPNFVRQRSRWIKGYMQTALVHARRPRALVAEIGLRRAAAFALLIAGTPLTFLGMLPGIVVTIATLVLPADWTAPMFPAPVLWLCVLDFLLGNATMIYLTMMGPYKRARFDLMGWALLNPLYWVLHSVAAYKGLWQLVTRPHYWEKTEHGLTKTTA</sequence>
<proteinExistence type="predicted"/>
<dbReference type="Proteomes" id="UP001236404">
    <property type="component" value="Unassembled WGS sequence"/>
</dbReference>
<evidence type="ECO:0000256" key="6">
    <source>
        <dbReference type="ARBA" id="ARBA00023136"/>
    </source>
</evidence>
<dbReference type="CDD" id="cd06427">
    <property type="entry name" value="CESA_like_2"/>
    <property type="match status" value="1"/>
</dbReference>